<keyword evidence="1 3" id="KW-0547">Nucleotide-binding</keyword>
<dbReference type="PANTHER" id="PTHR46562:SF1">
    <property type="entry name" value="SERINE_THREONINE-PROTEIN KINASE ULK4"/>
    <property type="match status" value="1"/>
</dbReference>
<dbReference type="EMBL" id="VJMI01016042">
    <property type="protein sequence ID" value="KAF0721404.1"/>
    <property type="molecule type" value="Genomic_DNA"/>
</dbReference>
<dbReference type="Gene3D" id="1.25.10.10">
    <property type="entry name" value="Leucine-rich Repeat Variant"/>
    <property type="match status" value="1"/>
</dbReference>
<dbReference type="InterPro" id="IPR011009">
    <property type="entry name" value="Kinase-like_dom_sf"/>
</dbReference>
<feature type="domain" description="Protein kinase" evidence="5">
    <location>
        <begin position="4"/>
        <end position="280"/>
    </location>
</feature>
<gene>
    <name evidence="6" type="ORF">AaE_010071</name>
</gene>
<feature type="binding site" evidence="3">
    <location>
        <position position="33"/>
    </location>
    <ligand>
        <name>ATP</name>
        <dbReference type="ChEBI" id="CHEBI:30616"/>
    </ligand>
</feature>
<dbReference type="AlphaFoldDB" id="A0A6A5A694"/>
<dbReference type="GO" id="GO:0008017">
    <property type="term" value="F:microtubule binding"/>
    <property type="evidence" value="ECO:0007669"/>
    <property type="project" value="InterPro"/>
</dbReference>
<dbReference type="PROSITE" id="PS50011">
    <property type="entry name" value="PROTEIN_KINASE_DOM"/>
    <property type="match status" value="1"/>
</dbReference>
<reference evidence="6 7" key="1">
    <citation type="submission" date="2019-06" db="EMBL/GenBank/DDBJ databases">
        <title>Genomics analysis of Aphanomyces spp. identifies a new class of oomycete effector associated with host adaptation.</title>
        <authorList>
            <person name="Gaulin E."/>
        </authorList>
    </citation>
    <scope>NUCLEOTIDE SEQUENCE [LARGE SCALE GENOMIC DNA]</scope>
    <source>
        <strain evidence="6 7">E</strain>
    </source>
</reference>
<dbReference type="InterPro" id="IPR044591">
    <property type="entry name" value="RUK"/>
</dbReference>
<dbReference type="Gene3D" id="1.10.510.10">
    <property type="entry name" value="Transferase(Phosphotransferase) domain 1"/>
    <property type="match status" value="1"/>
</dbReference>
<feature type="compositionally biased region" description="Polar residues" evidence="4">
    <location>
        <begin position="321"/>
        <end position="333"/>
    </location>
</feature>
<comment type="caution">
    <text evidence="6">The sequence shown here is derived from an EMBL/GenBank/DDBJ whole genome shotgun (WGS) entry which is preliminary data.</text>
</comment>
<dbReference type="PANTHER" id="PTHR46562">
    <property type="entry name" value="SERINE/THREONINE-KINASE ULK4-LIKE PROTEIN-RELATED"/>
    <property type="match status" value="1"/>
</dbReference>
<feature type="compositionally biased region" description="Pro residues" evidence="4">
    <location>
        <begin position="380"/>
        <end position="391"/>
    </location>
</feature>
<dbReference type="VEuPathDB" id="FungiDB:H257_01261"/>
<evidence type="ECO:0000313" key="6">
    <source>
        <dbReference type="EMBL" id="KAF0721404.1"/>
    </source>
</evidence>
<dbReference type="PROSITE" id="PS00107">
    <property type="entry name" value="PROTEIN_KINASE_ATP"/>
    <property type="match status" value="1"/>
</dbReference>
<evidence type="ECO:0000259" key="5">
    <source>
        <dbReference type="PROSITE" id="PS50011"/>
    </source>
</evidence>
<dbReference type="PROSITE" id="PS00108">
    <property type="entry name" value="PROTEIN_KINASE_ST"/>
    <property type="match status" value="1"/>
</dbReference>
<dbReference type="Proteomes" id="UP000469452">
    <property type="component" value="Unassembled WGS sequence"/>
</dbReference>
<dbReference type="InterPro" id="IPR011989">
    <property type="entry name" value="ARM-like"/>
</dbReference>
<evidence type="ECO:0000256" key="3">
    <source>
        <dbReference type="PROSITE-ProRule" id="PRU10141"/>
    </source>
</evidence>
<accession>A0A6A5A694</accession>
<proteinExistence type="predicted"/>
<dbReference type="Pfam" id="PF00069">
    <property type="entry name" value="Pkinase"/>
    <property type="match status" value="1"/>
</dbReference>
<evidence type="ECO:0000256" key="2">
    <source>
        <dbReference type="ARBA" id="ARBA00022840"/>
    </source>
</evidence>
<evidence type="ECO:0000313" key="7">
    <source>
        <dbReference type="Proteomes" id="UP000469452"/>
    </source>
</evidence>
<dbReference type="SUPFAM" id="SSF48371">
    <property type="entry name" value="ARM repeat"/>
    <property type="match status" value="1"/>
</dbReference>
<feature type="region of interest" description="Disordered" evidence="4">
    <location>
        <begin position="282"/>
        <end position="410"/>
    </location>
</feature>
<protein>
    <recommendedName>
        <fullName evidence="5">Protein kinase domain-containing protein</fullName>
    </recommendedName>
</protein>
<name>A0A6A5A694_APHAT</name>
<dbReference type="InterPro" id="IPR000719">
    <property type="entry name" value="Prot_kinase_dom"/>
</dbReference>
<keyword evidence="2 3" id="KW-0067">ATP-binding</keyword>
<dbReference type="SUPFAM" id="SSF56112">
    <property type="entry name" value="Protein kinase-like (PK-like)"/>
    <property type="match status" value="1"/>
</dbReference>
<feature type="non-terminal residue" evidence="6">
    <location>
        <position position="670"/>
    </location>
</feature>
<sequence length="670" mass="74095">MENYNIYDEIGRGQHSYVYKARRKRSIEYMAVKSTAKDRMNKILNEVQFLRTFSSPYVLKFHNWYESSNHIWIIFEFCIGGDLLNLITQDKMLPESTIKSFGYDMLMGLQYLHSNGVIYCDLKPANVLIDEYGGLKLSDLGLARKIPTDESVLKVDKLAPGSPHYMAPELFEQHPVHSFASDFWALVRVCPVRAAHGVPAVLERRGVYGSEKHGPSVLDYVSIYGIQTKAVAIPPPAHVDMSRDLCDLLHRLLVKDPAQRISWCYPTLSRDDDILGHPFWDKTSHKTSSSPLPTFPPQPLFMKRYPTLPQSNPICDKDQSPHVSQHSNSTCSNDDGGDSMIRTRPATAPPLVHQPDLPPPNNDGLGTSARHPDRKQQLSPLPPPKTAPPPHRNLARPHQPVKLSTPKPAPHRIFTTLDGAVQPIVACADIEAVAVPRINDTLVPFAVVPVASLATQADIEAKLEQLYHYLRRNDVTVSDKHNALAYLFSISTSSKVANIIVNSSLMTLLGKLLEQSTSSALSSRLGLVLGYVVRYATFIAPDVVVSLAPILVQAMDVENVQITRRVVACMGELAFYSVTQHQPLSCALVQSLVRALQADDVIVRHYAVQTVGNILTHSSDDSDVGVVDPFITPAVALALIEKSLRVASPPNLQMAAMLTLSQVLKHTLSQ</sequence>
<dbReference type="InterPro" id="IPR016024">
    <property type="entry name" value="ARM-type_fold"/>
</dbReference>
<organism evidence="6 7">
    <name type="scientific">Aphanomyces astaci</name>
    <name type="common">Crayfish plague agent</name>
    <dbReference type="NCBI Taxonomy" id="112090"/>
    <lineage>
        <taxon>Eukaryota</taxon>
        <taxon>Sar</taxon>
        <taxon>Stramenopiles</taxon>
        <taxon>Oomycota</taxon>
        <taxon>Saprolegniomycetes</taxon>
        <taxon>Saprolegniales</taxon>
        <taxon>Verrucalvaceae</taxon>
        <taxon>Aphanomyces</taxon>
    </lineage>
</organism>
<evidence type="ECO:0000256" key="4">
    <source>
        <dbReference type="SAM" id="MobiDB-lite"/>
    </source>
</evidence>
<dbReference type="InterPro" id="IPR017441">
    <property type="entry name" value="Protein_kinase_ATP_BS"/>
</dbReference>
<dbReference type="GO" id="GO:0005524">
    <property type="term" value="F:ATP binding"/>
    <property type="evidence" value="ECO:0007669"/>
    <property type="project" value="UniProtKB-UniRule"/>
</dbReference>
<dbReference type="GO" id="GO:0004672">
    <property type="term" value="F:protein kinase activity"/>
    <property type="evidence" value="ECO:0007669"/>
    <property type="project" value="InterPro"/>
</dbReference>
<dbReference type="SMART" id="SM00220">
    <property type="entry name" value="S_TKc"/>
    <property type="match status" value="1"/>
</dbReference>
<evidence type="ECO:0000256" key="1">
    <source>
        <dbReference type="ARBA" id="ARBA00022741"/>
    </source>
</evidence>
<dbReference type="InterPro" id="IPR008271">
    <property type="entry name" value="Ser/Thr_kinase_AS"/>
</dbReference>